<sequence>MPILDSRLGLFVKDVNPERICQSTACPRTKIGYGGIKMPACGQCKYVRYCSKSCQRADWRKHKLYCHIPPVLDIARWMEKHEPLFRWALIEGLDLRNQPSNILTHCLLVQLVATDRLMMGPDSSAPSHFYVDSVVRTTFKAMQRNYGMPVDNFAHQSQEIIASGGLGRGIVIFAITTGSHGRKMCRVQYHPILEALPPSPPLADWQITARAIANGDLPLALPWSTAAEAGKDTTTC</sequence>
<reference evidence="6 7" key="1">
    <citation type="journal article" date="2024" name="J Genomics">
        <title>Draft genome sequencing and assembly of Favolaschia claudopus CIRM-BRFM 2984 isolated from oak limbs.</title>
        <authorList>
            <person name="Navarro D."/>
            <person name="Drula E."/>
            <person name="Chaduli D."/>
            <person name="Cazenave R."/>
            <person name="Ahrendt S."/>
            <person name="Wang J."/>
            <person name="Lipzen A."/>
            <person name="Daum C."/>
            <person name="Barry K."/>
            <person name="Grigoriev I.V."/>
            <person name="Favel A."/>
            <person name="Rosso M.N."/>
            <person name="Martin F."/>
        </authorList>
    </citation>
    <scope>NUCLEOTIDE SEQUENCE [LARGE SCALE GENOMIC DNA]</scope>
    <source>
        <strain evidence="6 7">CIRM-BRFM 2984</strain>
    </source>
</reference>
<protein>
    <submittedName>
        <fullName evidence="6">MYND-type domain-containing protein</fullName>
    </submittedName>
</protein>
<organism evidence="6 7">
    <name type="scientific">Favolaschia claudopus</name>
    <dbReference type="NCBI Taxonomy" id="2862362"/>
    <lineage>
        <taxon>Eukaryota</taxon>
        <taxon>Fungi</taxon>
        <taxon>Dikarya</taxon>
        <taxon>Basidiomycota</taxon>
        <taxon>Agaricomycotina</taxon>
        <taxon>Agaricomycetes</taxon>
        <taxon>Agaricomycetidae</taxon>
        <taxon>Agaricales</taxon>
        <taxon>Marasmiineae</taxon>
        <taxon>Mycenaceae</taxon>
        <taxon>Favolaschia</taxon>
    </lineage>
</organism>
<dbReference type="EMBL" id="JAWWNJ010000019">
    <property type="protein sequence ID" value="KAK7036138.1"/>
    <property type="molecule type" value="Genomic_DNA"/>
</dbReference>
<evidence type="ECO:0000313" key="7">
    <source>
        <dbReference type="Proteomes" id="UP001362999"/>
    </source>
</evidence>
<feature type="domain" description="MYND-type" evidence="5">
    <location>
        <begin position="23"/>
        <end position="66"/>
    </location>
</feature>
<dbReference type="Pfam" id="PF01753">
    <property type="entry name" value="zf-MYND"/>
    <property type="match status" value="1"/>
</dbReference>
<keyword evidence="7" id="KW-1185">Reference proteome</keyword>
<dbReference type="Proteomes" id="UP001362999">
    <property type="component" value="Unassembled WGS sequence"/>
</dbReference>
<dbReference type="GO" id="GO:0008270">
    <property type="term" value="F:zinc ion binding"/>
    <property type="evidence" value="ECO:0007669"/>
    <property type="project" value="UniProtKB-KW"/>
</dbReference>
<gene>
    <name evidence="6" type="ORF">R3P38DRAFT_2910742</name>
</gene>
<keyword evidence="2 4" id="KW-0863">Zinc-finger</keyword>
<comment type="caution">
    <text evidence="6">The sequence shown here is derived from an EMBL/GenBank/DDBJ whole genome shotgun (WGS) entry which is preliminary data.</text>
</comment>
<evidence type="ECO:0000256" key="3">
    <source>
        <dbReference type="ARBA" id="ARBA00022833"/>
    </source>
</evidence>
<evidence type="ECO:0000256" key="4">
    <source>
        <dbReference type="PROSITE-ProRule" id="PRU00134"/>
    </source>
</evidence>
<dbReference type="SUPFAM" id="SSF144232">
    <property type="entry name" value="HIT/MYND zinc finger-like"/>
    <property type="match status" value="1"/>
</dbReference>
<accession>A0AAW0CB11</accession>
<keyword evidence="3" id="KW-0862">Zinc</keyword>
<evidence type="ECO:0000259" key="5">
    <source>
        <dbReference type="PROSITE" id="PS50865"/>
    </source>
</evidence>
<dbReference type="InterPro" id="IPR002893">
    <property type="entry name" value="Znf_MYND"/>
</dbReference>
<dbReference type="Gene3D" id="6.10.140.2220">
    <property type="match status" value="1"/>
</dbReference>
<dbReference type="PROSITE" id="PS50865">
    <property type="entry name" value="ZF_MYND_2"/>
    <property type="match status" value="1"/>
</dbReference>
<evidence type="ECO:0000256" key="2">
    <source>
        <dbReference type="ARBA" id="ARBA00022771"/>
    </source>
</evidence>
<dbReference type="AlphaFoldDB" id="A0AAW0CB11"/>
<name>A0AAW0CB11_9AGAR</name>
<evidence type="ECO:0000256" key="1">
    <source>
        <dbReference type="ARBA" id="ARBA00022723"/>
    </source>
</evidence>
<keyword evidence="1" id="KW-0479">Metal-binding</keyword>
<evidence type="ECO:0000313" key="6">
    <source>
        <dbReference type="EMBL" id="KAK7036138.1"/>
    </source>
</evidence>
<proteinExistence type="predicted"/>